<keyword evidence="2" id="KW-1185">Reference proteome</keyword>
<gene>
    <name evidence="1" type="ORF">GCM10007377_15440</name>
</gene>
<reference evidence="1" key="1">
    <citation type="journal article" date="2014" name="Int. J. Syst. Evol. Microbiol.">
        <title>Complete genome sequence of Corynebacterium casei LMG S-19264T (=DSM 44701T), isolated from a smear-ripened cheese.</title>
        <authorList>
            <consortium name="US DOE Joint Genome Institute (JGI-PGF)"/>
            <person name="Walter F."/>
            <person name="Albersmeier A."/>
            <person name="Kalinowski J."/>
            <person name="Ruckert C."/>
        </authorList>
    </citation>
    <scope>NUCLEOTIDE SEQUENCE</scope>
    <source>
        <strain evidence="1">CCM 8606</strain>
    </source>
</reference>
<reference evidence="1" key="2">
    <citation type="submission" date="2020-09" db="EMBL/GenBank/DDBJ databases">
        <authorList>
            <person name="Sun Q."/>
            <person name="Sedlacek I."/>
        </authorList>
    </citation>
    <scope>NUCLEOTIDE SEQUENCE</scope>
    <source>
        <strain evidence="1">CCM 8606</strain>
    </source>
</reference>
<organism evidence="1 2">
    <name type="scientific">Galliscardovia ingluviei</name>
    <dbReference type="NCBI Taxonomy" id="1769422"/>
    <lineage>
        <taxon>Bacteria</taxon>
        <taxon>Bacillati</taxon>
        <taxon>Actinomycetota</taxon>
        <taxon>Actinomycetes</taxon>
        <taxon>Bifidobacteriales</taxon>
        <taxon>Bifidobacteriaceae</taxon>
        <taxon>Galliscardovia</taxon>
    </lineage>
</organism>
<evidence type="ECO:0000313" key="1">
    <source>
        <dbReference type="EMBL" id="GGI15346.1"/>
    </source>
</evidence>
<sequence length="119" mass="13261">MSSYIFEQVEEAVQQVVQQKLEQLLCPYVPEPYFITVDKDLFSDYTITIENTGGAYIEIAMDEDYIDTISVGVGSATGLGKDINETDLALDDIVDNIKEALTLVEQDELDDAMKVLTDL</sequence>
<dbReference type="RefSeq" id="WP_188355713.1">
    <property type="nucleotide sequence ID" value="NZ_BMDH01000006.1"/>
</dbReference>
<comment type="caution">
    <text evidence="1">The sequence shown here is derived from an EMBL/GenBank/DDBJ whole genome shotgun (WGS) entry which is preliminary data.</text>
</comment>
<dbReference type="EMBL" id="BMDH01000006">
    <property type="protein sequence ID" value="GGI15346.1"/>
    <property type="molecule type" value="Genomic_DNA"/>
</dbReference>
<dbReference type="Proteomes" id="UP000619536">
    <property type="component" value="Unassembled WGS sequence"/>
</dbReference>
<accession>A0A8J3F0B9</accession>
<name>A0A8J3F0B9_9BIFI</name>
<dbReference type="AlphaFoldDB" id="A0A8J3F0B9"/>
<protein>
    <submittedName>
        <fullName evidence="1">Uncharacterized protein</fullName>
    </submittedName>
</protein>
<proteinExistence type="predicted"/>
<evidence type="ECO:0000313" key="2">
    <source>
        <dbReference type="Proteomes" id="UP000619536"/>
    </source>
</evidence>